<sequence>MVGYSDRNLIQLCWFQSNLCPELGSVDSRHMMITWISSTTSGEQKVTSRLVLRYYTMPTYAQRCDSKGIAELYPCRDNRSWSECVITDCGVNA</sequence>
<gene>
    <name evidence="1" type="ORF">DPMN_082141</name>
</gene>
<protein>
    <submittedName>
        <fullName evidence="1">Uncharacterized protein</fullName>
    </submittedName>
</protein>
<comment type="caution">
    <text evidence="1">The sequence shown here is derived from an EMBL/GenBank/DDBJ whole genome shotgun (WGS) entry which is preliminary data.</text>
</comment>
<dbReference type="Proteomes" id="UP000828390">
    <property type="component" value="Unassembled WGS sequence"/>
</dbReference>
<organism evidence="1 2">
    <name type="scientific">Dreissena polymorpha</name>
    <name type="common">Zebra mussel</name>
    <name type="synonym">Mytilus polymorpha</name>
    <dbReference type="NCBI Taxonomy" id="45954"/>
    <lineage>
        <taxon>Eukaryota</taxon>
        <taxon>Metazoa</taxon>
        <taxon>Spiralia</taxon>
        <taxon>Lophotrochozoa</taxon>
        <taxon>Mollusca</taxon>
        <taxon>Bivalvia</taxon>
        <taxon>Autobranchia</taxon>
        <taxon>Heteroconchia</taxon>
        <taxon>Euheterodonta</taxon>
        <taxon>Imparidentia</taxon>
        <taxon>Neoheterodontei</taxon>
        <taxon>Myida</taxon>
        <taxon>Dreissenoidea</taxon>
        <taxon>Dreissenidae</taxon>
        <taxon>Dreissena</taxon>
    </lineage>
</organism>
<reference evidence="1" key="1">
    <citation type="journal article" date="2019" name="bioRxiv">
        <title>The Genome of the Zebra Mussel, Dreissena polymorpha: A Resource for Invasive Species Research.</title>
        <authorList>
            <person name="McCartney M.A."/>
            <person name="Auch B."/>
            <person name="Kono T."/>
            <person name="Mallez S."/>
            <person name="Zhang Y."/>
            <person name="Obille A."/>
            <person name="Becker A."/>
            <person name="Abrahante J.E."/>
            <person name="Garbe J."/>
            <person name="Badalamenti J.P."/>
            <person name="Herman A."/>
            <person name="Mangelson H."/>
            <person name="Liachko I."/>
            <person name="Sullivan S."/>
            <person name="Sone E.D."/>
            <person name="Koren S."/>
            <person name="Silverstein K.A.T."/>
            <person name="Beckman K.B."/>
            <person name="Gohl D.M."/>
        </authorList>
    </citation>
    <scope>NUCLEOTIDE SEQUENCE</scope>
    <source>
        <strain evidence="1">Duluth1</strain>
        <tissue evidence="1">Whole animal</tissue>
    </source>
</reference>
<keyword evidence="2" id="KW-1185">Reference proteome</keyword>
<proteinExistence type="predicted"/>
<reference evidence="1" key="2">
    <citation type="submission" date="2020-11" db="EMBL/GenBank/DDBJ databases">
        <authorList>
            <person name="McCartney M.A."/>
            <person name="Auch B."/>
            <person name="Kono T."/>
            <person name="Mallez S."/>
            <person name="Becker A."/>
            <person name="Gohl D.M."/>
            <person name="Silverstein K.A.T."/>
            <person name="Koren S."/>
            <person name="Bechman K.B."/>
            <person name="Herman A."/>
            <person name="Abrahante J.E."/>
            <person name="Garbe J."/>
        </authorList>
    </citation>
    <scope>NUCLEOTIDE SEQUENCE</scope>
    <source>
        <strain evidence="1">Duluth1</strain>
        <tissue evidence="1">Whole animal</tissue>
    </source>
</reference>
<evidence type="ECO:0000313" key="2">
    <source>
        <dbReference type="Proteomes" id="UP000828390"/>
    </source>
</evidence>
<accession>A0A9D3Y748</accession>
<dbReference type="EMBL" id="JAIWYP010000016">
    <property type="protein sequence ID" value="KAH3694700.1"/>
    <property type="molecule type" value="Genomic_DNA"/>
</dbReference>
<evidence type="ECO:0000313" key="1">
    <source>
        <dbReference type="EMBL" id="KAH3694700.1"/>
    </source>
</evidence>
<dbReference type="AlphaFoldDB" id="A0A9D3Y748"/>
<name>A0A9D3Y748_DREPO</name>